<dbReference type="Proteomes" id="UP000796761">
    <property type="component" value="Unassembled WGS sequence"/>
</dbReference>
<keyword evidence="2" id="KW-1185">Reference proteome</keyword>
<accession>A0A8K1DC44</accession>
<proteinExistence type="predicted"/>
<evidence type="ECO:0000313" key="2">
    <source>
        <dbReference type="Proteomes" id="UP000796761"/>
    </source>
</evidence>
<sequence length="118" mass="13050">MVTLAFAEEQECPSSSPLRVISRGAPASSESLGTGSNHYKWEDPCGLITWGCGYASVSTDTGYGRYPQGVFTLTCNIKTRMWPTGNIRVMIRMPIVIQTIFLQVENEYSILFVLSSEC</sequence>
<comment type="caution">
    <text evidence="1">The sequence shown here is derived from an EMBL/GenBank/DDBJ whole genome shotgun (WGS) entry which is preliminary data.</text>
</comment>
<name>A0A8K1DC44_9PASS</name>
<protein>
    <submittedName>
        <fullName evidence="1">Uncharacterized protein</fullName>
    </submittedName>
</protein>
<organism evidence="1 2">
    <name type="scientific">Zosterops borbonicus</name>
    <dbReference type="NCBI Taxonomy" id="364589"/>
    <lineage>
        <taxon>Eukaryota</taxon>
        <taxon>Metazoa</taxon>
        <taxon>Chordata</taxon>
        <taxon>Craniata</taxon>
        <taxon>Vertebrata</taxon>
        <taxon>Euteleostomi</taxon>
        <taxon>Archelosauria</taxon>
        <taxon>Archosauria</taxon>
        <taxon>Dinosauria</taxon>
        <taxon>Saurischia</taxon>
        <taxon>Theropoda</taxon>
        <taxon>Coelurosauria</taxon>
        <taxon>Aves</taxon>
        <taxon>Neognathae</taxon>
        <taxon>Neoaves</taxon>
        <taxon>Telluraves</taxon>
        <taxon>Australaves</taxon>
        <taxon>Passeriformes</taxon>
        <taxon>Sylvioidea</taxon>
        <taxon>Zosteropidae</taxon>
        <taxon>Zosterops</taxon>
    </lineage>
</organism>
<dbReference type="AlphaFoldDB" id="A0A8K1DC44"/>
<evidence type="ECO:0000313" key="1">
    <source>
        <dbReference type="EMBL" id="TRZ08281.1"/>
    </source>
</evidence>
<dbReference type="GO" id="GO:0003676">
    <property type="term" value="F:nucleic acid binding"/>
    <property type="evidence" value="ECO:0007669"/>
    <property type="project" value="InterPro"/>
</dbReference>
<gene>
    <name evidence="1" type="ORF">HGM15179_018824</name>
</gene>
<dbReference type="Gene3D" id="2.30.30.10">
    <property type="entry name" value="Integrase, C-terminal domain superfamily, retroviral"/>
    <property type="match status" value="1"/>
</dbReference>
<reference evidence="1" key="1">
    <citation type="submission" date="2019-04" db="EMBL/GenBank/DDBJ databases">
        <title>Genome assembly of Zosterops borbonicus 15179.</title>
        <authorList>
            <person name="Leroy T."/>
            <person name="Anselmetti Y."/>
            <person name="Tilak M.-K."/>
            <person name="Nabholz B."/>
        </authorList>
    </citation>
    <scope>NUCLEOTIDE SEQUENCE</scope>
    <source>
        <strain evidence="1">HGM_15179</strain>
        <tissue evidence="1">Muscle</tissue>
    </source>
</reference>
<dbReference type="EMBL" id="SWJQ01001404">
    <property type="protein sequence ID" value="TRZ08281.1"/>
    <property type="molecule type" value="Genomic_DNA"/>
</dbReference>
<dbReference type="InterPro" id="IPR036862">
    <property type="entry name" value="Integrase_C_dom_sf_retrovir"/>
</dbReference>